<dbReference type="RefSeq" id="WP_037547995.1">
    <property type="nucleotide sequence ID" value="NZ_JNUP01000065.1"/>
</dbReference>
<dbReference type="OrthoDB" id="32918at2"/>
<dbReference type="Gene3D" id="3.40.50.1010">
    <property type="entry name" value="5'-nuclease"/>
    <property type="match status" value="1"/>
</dbReference>
<gene>
    <name evidence="2" type="ORF">DC28_09595</name>
</gene>
<dbReference type="Pfam" id="PF13470">
    <property type="entry name" value="PIN_3"/>
    <property type="match status" value="1"/>
</dbReference>
<dbReference type="SUPFAM" id="SSF88723">
    <property type="entry name" value="PIN domain-like"/>
    <property type="match status" value="1"/>
</dbReference>
<dbReference type="PANTHER" id="PTHR34610">
    <property type="entry name" value="SSL7007 PROTEIN"/>
    <property type="match status" value="1"/>
</dbReference>
<organism evidence="2 3">
    <name type="scientific">Spirochaeta lutea</name>
    <dbReference type="NCBI Taxonomy" id="1480694"/>
    <lineage>
        <taxon>Bacteria</taxon>
        <taxon>Pseudomonadati</taxon>
        <taxon>Spirochaetota</taxon>
        <taxon>Spirochaetia</taxon>
        <taxon>Spirochaetales</taxon>
        <taxon>Spirochaetaceae</taxon>
        <taxon>Spirochaeta</taxon>
    </lineage>
</organism>
<dbReference type="InterPro" id="IPR002716">
    <property type="entry name" value="PIN_dom"/>
</dbReference>
<evidence type="ECO:0000313" key="3">
    <source>
        <dbReference type="Proteomes" id="UP000029692"/>
    </source>
</evidence>
<evidence type="ECO:0000259" key="1">
    <source>
        <dbReference type="Pfam" id="PF13470"/>
    </source>
</evidence>
<dbReference type="AlphaFoldDB" id="A0A098QYH6"/>
<accession>A0A098QYH6</accession>
<keyword evidence="3" id="KW-1185">Reference proteome</keyword>
<keyword evidence="2" id="KW-0238">DNA-binding</keyword>
<protein>
    <submittedName>
        <fullName evidence="2">DNA-binding protein</fullName>
    </submittedName>
</protein>
<comment type="caution">
    <text evidence="2">The sequence shown here is derived from an EMBL/GenBank/DDBJ whole genome shotgun (WGS) entry which is preliminary data.</text>
</comment>
<dbReference type="InterPro" id="IPR029060">
    <property type="entry name" value="PIN-like_dom_sf"/>
</dbReference>
<dbReference type="Proteomes" id="UP000029692">
    <property type="component" value="Unassembled WGS sequence"/>
</dbReference>
<dbReference type="EMBL" id="JNUP01000065">
    <property type="protein sequence ID" value="KGE71542.1"/>
    <property type="molecule type" value="Genomic_DNA"/>
</dbReference>
<evidence type="ECO:0000313" key="2">
    <source>
        <dbReference type="EMBL" id="KGE71542.1"/>
    </source>
</evidence>
<sequence length="142" mass="16410">MEKVEAILDTNVLLSGLVSRNGKSFKILQLLAEEKFNISISVPVILEYEAILKKKLNRKVYSDQDIHAIIDYICKIGRHIKVYYLWRPILKDPYDDHLLEVAVATNAKWIITYNVKDFERASTFGISAVTPNEFLRVLEEVK</sequence>
<dbReference type="NCBIfam" id="TIGR00305">
    <property type="entry name" value="putative toxin-antitoxin system toxin component, PIN family"/>
    <property type="match status" value="1"/>
</dbReference>
<dbReference type="GO" id="GO:0003677">
    <property type="term" value="F:DNA binding"/>
    <property type="evidence" value="ECO:0007669"/>
    <property type="project" value="UniProtKB-KW"/>
</dbReference>
<reference evidence="2 3" key="1">
    <citation type="submission" date="2014-05" db="EMBL/GenBank/DDBJ databases">
        <title>De novo Genome Sequence of Spirocheata sp.</title>
        <authorList>
            <person name="Shivani Y."/>
            <person name="Subhash Y."/>
            <person name="Tushar L."/>
            <person name="Sasikala C."/>
            <person name="Ramana C.V."/>
        </authorList>
    </citation>
    <scope>NUCLEOTIDE SEQUENCE [LARGE SCALE GENOMIC DNA]</scope>
    <source>
        <strain evidence="2 3">JC230</strain>
    </source>
</reference>
<feature type="domain" description="PIN" evidence="1">
    <location>
        <begin position="6"/>
        <end position="116"/>
    </location>
</feature>
<dbReference type="STRING" id="1480694.DC28_09595"/>
<dbReference type="InterPro" id="IPR002850">
    <property type="entry name" value="PIN_toxin-like"/>
</dbReference>
<dbReference type="PANTHER" id="PTHR34610:SF3">
    <property type="entry name" value="SSL7007 PROTEIN"/>
    <property type="match status" value="1"/>
</dbReference>
<dbReference type="eggNOG" id="COG1569">
    <property type="taxonomic scope" value="Bacteria"/>
</dbReference>
<name>A0A098QYH6_9SPIO</name>
<proteinExistence type="predicted"/>